<dbReference type="GO" id="GO:0005506">
    <property type="term" value="F:iron ion binding"/>
    <property type="evidence" value="ECO:0007669"/>
    <property type="project" value="InterPro"/>
</dbReference>
<reference evidence="12 13" key="1">
    <citation type="journal article" date="2018" name="Proc. Natl. Acad. Sci. U.S.A.">
        <title>Draft genome sequence of Camellia sinensis var. sinensis provides insights into the evolution of the tea genome and tea quality.</title>
        <authorList>
            <person name="Wei C."/>
            <person name="Yang H."/>
            <person name="Wang S."/>
            <person name="Zhao J."/>
            <person name="Liu C."/>
            <person name="Gao L."/>
            <person name="Xia E."/>
            <person name="Lu Y."/>
            <person name="Tai Y."/>
            <person name="She G."/>
            <person name="Sun J."/>
            <person name="Cao H."/>
            <person name="Tong W."/>
            <person name="Gao Q."/>
            <person name="Li Y."/>
            <person name="Deng W."/>
            <person name="Jiang X."/>
            <person name="Wang W."/>
            <person name="Chen Q."/>
            <person name="Zhang S."/>
            <person name="Li H."/>
            <person name="Wu J."/>
            <person name="Wang P."/>
            <person name="Li P."/>
            <person name="Shi C."/>
            <person name="Zheng F."/>
            <person name="Jian J."/>
            <person name="Huang B."/>
            <person name="Shan D."/>
            <person name="Shi M."/>
            <person name="Fang C."/>
            <person name="Yue Y."/>
            <person name="Li F."/>
            <person name="Li D."/>
            <person name="Wei S."/>
            <person name="Han B."/>
            <person name="Jiang C."/>
            <person name="Yin Y."/>
            <person name="Xia T."/>
            <person name="Zhang Z."/>
            <person name="Bennetzen J.L."/>
            <person name="Zhao S."/>
            <person name="Wan X."/>
        </authorList>
    </citation>
    <scope>NUCLEOTIDE SEQUENCE [LARGE SCALE GENOMIC DNA]</scope>
    <source>
        <strain evidence="13">cv. Shuchazao</strain>
        <tissue evidence="12">Leaf</tissue>
    </source>
</reference>
<dbReference type="STRING" id="542762.A0A4V3WLJ3"/>
<keyword evidence="7 10" id="KW-0503">Monooxygenase</keyword>
<evidence type="ECO:0000256" key="10">
    <source>
        <dbReference type="RuleBase" id="RU000461"/>
    </source>
</evidence>
<keyword evidence="11" id="KW-1133">Transmembrane helix</keyword>
<dbReference type="FunFam" id="1.10.630.10:FF:000023">
    <property type="entry name" value="Cytochrome P450 family protein"/>
    <property type="match status" value="1"/>
</dbReference>
<keyword evidence="13" id="KW-1185">Reference proteome</keyword>
<dbReference type="InterPro" id="IPR036396">
    <property type="entry name" value="Cyt_P450_sf"/>
</dbReference>
<evidence type="ECO:0000256" key="4">
    <source>
        <dbReference type="ARBA" id="ARBA00022723"/>
    </source>
</evidence>
<keyword evidence="8 11" id="KW-0472">Membrane</keyword>
<keyword evidence="6 9" id="KW-0408">Iron</keyword>
<evidence type="ECO:0000256" key="2">
    <source>
        <dbReference type="ARBA" id="ARBA00010617"/>
    </source>
</evidence>
<dbReference type="GO" id="GO:0020037">
    <property type="term" value="F:heme binding"/>
    <property type="evidence" value="ECO:0007669"/>
    <property type="project" value="InterPro"/>
</dbReference>
<dbReference type="GO" id="GO:0004497">
    <property type="term" value="F:monooxygenase activity"/>
    <property type="evidence" value="ECO:0007669"/>
    <property type="project" value="UniProtKB-KW"/>
</dbReference>
<sequence>MEDEYNLFTLVIFSIFLILVFKLIFSKHANKRNLPPSPPGLPIIGHLHLLKEPVHRTLHQLSIKYGHVLFLRFGTRKVVVVSSPTAVEECFTKNDIIFANRPNLLAGKILNYNNTTMGFASYGEYWRNLRRLTSLEIFSASRLAMYTTIREEEVRLLLKQLHINSGGEFVAVELRSKLVELSFNIMTRMIAGKRYFGEDKVNEEAKQFRDIMSEVVKLHGNSNLGDYLPVFQWVDFQGVAKKMMTLRKKMDNFYQFLLDEQRKKRTESAALSLDDGSHSGRKKTIIDIMLSLQDTEPAFYSDQTLKGLILTLVVAGSETSSTTMEWAMSLLLNHPEAMQKALAEIDAHVGQGRLLDEQDLPKLSYLQNIINETLRLFPPAPLLVPHESSEDCTLCGFEVPRGTMLLVNLWTIHRDPEQWTNSTKFMPERFETGEGEGYKLIPFGAGRRACPGTTLGKRVMALALGSLIQTFEWKRIGKEEIDLTEGTGLSMPKAKPLQALCKPCQGTANLLSKV</sequence>
<dbReference type="InterPro" id="IPR002401">
    <property type="entry name" value="Cyt_P450_E_grp-I"/>
</dbReference>
<accession>A0A4V3WLJ3</accession>
<dbReference type="GO" id="GO:0016705">
    <property type="term" value="F:oxidoreductase activity, acting on paired donors, with incorporation or reduction of molecular oxygen"/>
    <property type="evidence" value="ECO:0007669"/>
    <property type="project" value="InterPro"/>
</dbReference>
<dbReference type="Gene3D" id="1.10.630.10">
    <property type="entry name" value="Cytochrome P450"/>
    <property type="match status" value="1"/>
</dbReference>
<proteinExistence type="inferred from homology"/>
<evidence type="ECO:0008006" key="14">
    <source>
        <dbReference type="Google" id="ProtNLM"/>
    </source>
</evidence>
<dbReference type="Pfam" id="PF00067">
    <property type="entry name" value="p450"/>
    <property type="match status" value="1"/>
</dbReference>
<comment type="subcellular location">
    <subcellularLocation>
        <location evidence="1">Membrane</location>
    </subcellularLocation>
</comment>
<evidence type="ECO:0000256" key="6">
    <source>
        <dbReference type="ARBA" id="ARBA00023004"/>
    </source>
</evidence>
<evidence type="ECO:0000256" key="11">
    <source>
        <dbReference type="SAM" id="Phobius"/>
    </source>
</evidence>
<dbReference type="PROSITE" id="PS00086">
    <property type="entry name" value="CYTOCHROME_P450"/>
    <property type="match status" value="1"/>
</dbReference>
<dbReference type="EMBL" id="SDRB02010715">
    <property type="protein sequence ID" value="THG04717.1"/>
    <property type="molecule type" value="Genomic_DNA"/>
</dbReference>
<feature type="transmembrane region" description="Helical" evidence="11">
    <location>
        <begin position="6"/>
        <end position="25"/>
    </location>
</feature>
<feature type="binding site" description="axial binding residue" evidence="9">
    <location>
        <position position="450"/>
    </location>
    <ligand>
        <name>heme</name>
        <dbReference type="ChEBI" id="CHEBI:30413"/>
    </ligand>
    <ligandPart>
        <name>Fe</name>
        <dbReference type="ChEBI" id="CHEBI:18248"/>
    </ligandPart>
</feature>
<organism evidence="12 13">
    <name type="scientific">Camellia sinensis var. sinensis</name>
    <name type="common">China tea</name>
    <dbReference type="NCBI Taxonomy" id="542762"/>
    <lineage>
        <taxon>Eukaryota</taxon>
        <taxon>Viridiplantae</taxon>
        <taxon>Streptophyta</taxon>
        <taxon>Embryophyta</taxon>
        <taxon>Tracheophyta</taxon>
        <taxon>Spermatophyta</taxon>
        <taxon>Magnoliopsida</taxon>
        <taxon>eudicotyledons</taxon>
        <taxon>Gunneridae</taxon>
        <taxon>Pentapetalae</taxon>
        <taxon>asterids</taxon>
        <taxon>Ericales</taxon>
        <taxon>Theaceae</taxon>
        <taxon>Camellia</taxon>
    </lineage>
</organism>
<comment type="similarity">
    <text evidence="2 10">Belongs to the cytochrome P450 family.</text>
</comment>
<dbReference type="GO" id="GO:0016020">
    <property type="term" value="C:membrane"/>
    <property type="evidence" value="ECO:0007669"/>
    <property type="project" value="UniProtKB-SubCell"/>
</dbReference>
<evidence type="ECO:0000256" key="3">
    <source>
        <dbReference type="ARBA" id="ARBA00022617"/>
    </source>
</evidence>
<dbReference type="PANTHER" id="PTHR47947:SF20">
    <property type="entry name" value="CYTOCHROME P450 FAMILY PROTEIN"/>
    <property type="match status" value="1"/>
</dbReference>
<dbReference type="PANTHER" id="PTHR47947">
    <property type="entry name" value="CYTOCHROME P450 82C3-RELATED"/>
    <property type="match status" value="1"/>
</dbReference>
<dbReference type="AlphaFoldDB" id="A0A4V3WLJ3"/>
<comment type="caution">
    <text evidence="12">The sequence shown here is derived from an EMBL/GenBank/DDBJ whole genome shotgun (WGS) entry which is preliminary data.</text>
</comment>
<evidence type="ECO:0000256" key="9">
    <source>
        <dbReference type="PIRSR" id="PIRSR602401-1"/>
    </source>
</evidence>
<keyword evidence="4 9" id="KW-0479">Metal-binding</keyword>
<evidence type="ECO:0000313" key="12">
    <source>
        <dbReference type="EMBL" id="THG04717.1"/>
    </source>
</evidence>
<dbReference type="PRINTS" id="PR00463">
    <property type="entry name" value="EP450I"/>
</dbReference>
<dbReference type="CDD" id="cd20653">
    <property type="entry name" value="CYP81"/>
    <property type="match status" value="1"/>
</dbReference>
<keyword evidence="5 10" id="KW-0560">Oxidoreductase</keyword>
<dbReference type="InterPro" id="IPR017972">
    <property type="entry name" value="Cyt_P450_CS"/>
</dbReference>
<dbReference type="Proteomes" id="UP000306102">
    <property type="component" value="Unassembled WGS sequence"/>
</dbReference>
<dbReference type="InterPro" id="IPR001128">
    <property type="entry name" value="Cyt_P450"/>
</dbReference>
<evidence type="ECO:0000256" key="8">
    <source>
        <dbReference type="ARBA" id="ARBA00023136"/>
    </source>
</evidence>
<gene>
    <name evidence="12" type="ORF">TEA_020041</name>
</gene>
<evidence type="ECO:0000256" key="7">
    <source>
        <dbReference type="ARBA" id="ARBA00023033"/>
    </source>
</evidence>
<evidence type="ECO:0000313" key="13">
    <source>
        <dbReference type="Proteomes" id="UP000306102"/>
    </source>
</evidence>
<dbReference type="PRINTS" id="PR00385">
    <property type="entry name" value="P450"/>
</dbReference>
<dbReference type="SUPFAM" id="SSF48264">
    <property type="entry name" value="Cytochrome P450"/>
    <property type="match status" value="1"/>
</dbReference>
<protein>
    <recommendedName>
        <fullName evidence="14">Cytochrome P450</fullName>
    </recommendedName>
</protein>
<keyword evidence="11" id="KW-0812">Transmembrane</keyword>
<name>A0A4V3WLJ3_CAMSN</name>
<evidence type="ECO:0000256" key="1">
    <source>
        <dbReference type="ARBA" id="ARBA00004370"/>
    </source>
</evidence>
<comment type="cofactor">
    <cofactor evidence="9">
        <name>heme</name>
        <dbReference type="ChEBI" id="CHEBI:30413"/>
    </cofactor>
</comment>
<evidence type="ECO:0000256" key="5">
    <source>
        <dbReference type="ARBA" id="ARBA00023002"/>
    </source>
</evidence>
<keyword evidence="3 9" id="KW-0349">Heme</keyword>
<dbReference type="InterPro" id="IPR050651">
    <property type="entry name" value="Plant_Cytochrome_P450_Monoox"/>
</dbReference>